<reference evidence="1" key="1">
    <citation type="submission" date="2024-06" db="EMBL/GenBank/DDBJ databases">
        <authorList>
            <person name="Sun Y."/>
        </authorList>
    </citation>
    <scope>NUCLEOTIDE SEQUENCE</scope>
    <source>
        <strain evidence="1">IGA1.0</strain>
    </source>
</reference>
<accession>A0AAU7QJ00</accession>
<sequence length="58" mass="6843">MSTRLPTDRSSSRSVRRLREEDLPMKILAGTPRQLPRDFVVIRITRSRRMPRYPSCAE</sequence>
<name>A0AAU7QJ00_9GAMM</name>
<proteinExistence type="predicted"/>
<protein>
    <submittedName>
        <fullName evidence="1">Uncharacterized protein</fullName>
    </submittedName>
</protein>
<dbReference type="EMBL" id="CP157948">
    <property type="protein sequence ID" value="XBS89500.1"/>
    <property type="molecule type" value="Genomic_DNA"/>
</dbReference>
<dbReference type="RefSeq" id="WP_157582088.1">
    <property type="nucleotide sequence ID" value="NZ_CP157948.1"/>
</dbReference>
<dbReference type="AlphaFoldDB" id="A0AAU7QJ00"/>
<organism evidence="1">
    <name type="scientific">Rhodanobacter sp. IGA1.0</name>
    <dbReference type="NCBI Taxonomy" id="3158582"/>
    <lineage>
        <taxon>Bacteria</taxon>
        <taxon>Pseudomonadati</taxon>
        <taxon>Pseudomonadota</taxon>
        <taxon>Gammaproteobacteria</taxon>
        <taxon>Lysobacterales</taxon>
        <taxon>Rhodanobacteraceae</taxon>
        <taxon>Rhodanobacter</taxon>
    </lineage>
</organism>
<evidence type="ECO:0000313" key="1">
    <source>
        <dbReference type="EMBL" id="XBS89500.1"/>
    </source>
</evidence>
<gene>
    <name evidence="1" type="ORF">ABNK63_14020</name>
</gene>